<proteinExistence type="predicted"/>
<gene>
    <name evidence="1" type="ORF">WOU_00260</name>
</gene>
<dbReference type="RefSeq" id="WP_010783983.1">
    <property type="nucleotide sequence ID" value="NZ_KB944840.1"/>
</dbReference>
<evidence type="ECO:0000313" key="2">
    <source>
        <dbReference type="Proteomes" id="UP000013638"/>
    </source>
</evidence>
<dbReference type="AlphaFoldDB" id="R3KR07"/>
<dbReference type="PATRIC" id="fig|1169311.3.peg.257"/>
<dbReference type="EMBL" id="ASDZ01000004">
    <property type="protein sequence ID" value="EOK16140.1"/>
    <property type="molecule type" value="Genomic_DNA"/>
</dbReference>
<comment type="caution">
    <text evidence="1">The sequence shown here is derived from an EMBL/GenBank/DDBJ whole genome shotgun (WGS) entry which is preliminary data.</text>
</comment>
<accession>R3KR07</accession>
<sequence>MNDFNEAILELRVPSVLADVYKKAIEREHSRYWVKNNLRNGEGKVVKEEVKPVWSGNYCHVNIINDLSSNQSILTITLLSHTLPNLKDTVNWYSKNGATLKEKNYE</sequence>
<organism evidence="1 2">
    <name type="scientific">Enterococcus faecalis ATCC 6055</name>
    <dbReference type="NCBI Taxonomy" id="1169311"/>
    <lineage>
        <taxon>Bacteria</taxon>
        <taxon>Bacillati</taxon>
        <taxon>Bacillota</taxon>
        <taxon>Bacilli</taxon>
        <taxon>Lactobacillales</taxon>
        <taxon>Enterococcaceae</taxon>
        <taxon>Enterococcus</taxon>
    </lineage>
</organism>
<evidence type="ECO:0000313" key="1">
    <source>
        <dbReference type="EMBL" id="EOK16140.1"/>
    </source>
</evidence>
<dbReference type="HOGENOM" id="CLU_135516_0_0_9"/>
<protein>
    <submittedName>
        <fullName evidence="1">Uncharacterized protein</fullName>
    </submittedName>
</protein>
<dbReference type="Proteomes" id="UP000013638">
    <property type="component" value="Unassembled WGS sequence"/>
</dbReference>
<name>R3KR07_ENTFL</name>
<reference evidence="1 2" key="1">
    <citation type="submission" date="2013-02" db="EMBL/GenBank/DDBJ databases">
        <title>The Genome Sequence of Enterococcus faecalis ATCC_6055.</title>
        <authorList>
            <consortium name="The Broad Institute Genome Sequencing Platform"/>
            <consortium name="The Broad Institute Genome Sequencing Center for Infectious Disease"/>
            <person name="Earl A.M."/>
            <person name="Gilmore M.S."/>
            <person name="Lebreton F."/>
            <person name="Walker B."/>
            <person name="Young S.K."/>
            <person name="Zeng Q."/>
            <person name="Gargeya S."/>
            <person name="Fitzgerald M."/>
            <person name="Haas B."/>
            <person name="Abouelleil A."/>
            <person name="Alvarado L."/>
            <person name="Arachchi H.M."/>
            <person name="Berlin A.M."/>
            <person name="Chapman S.B."/>
            <person name="Dewar J."/>
            <person name="Goldberg J."/>
            <person name="Griggs A."/>
            <person name="Gujja S."/>
            <person name="Hansen M."/>
            <person name="Howarth C."/>
            <person name="Imamovic A."/>
            <person name="Larimer J."/>
            <person name="McCowan C."/>
            <person name="Murphy C."/>
            <person name="Neiman D."/>
            <person name="Pearson M."/>
            <person name="Priest M."/>
            <person name="Roberts A."/>
            <person name="Saif S."/>
            <person name="Shea T."/>
            <person name="Sisk P."/>
            <person name="Sykes S."/>
            <person name="Wortman J."/>
            <person name="Nusbaum C."/>
            <person name="Birren B."/>
        </authorList>
    </citation>
    <scope>NUCLEOTIDE SEQUENCE [LARGE SCALE GENOMIC DNA]</scope>
    <source>
        <strain evidence="1 2">ATCC 6055</strain>
    </source>
</reference>